<dbReference type="EMBL" id="KB097495">
    <property type="protein sequence ID" value="ESN96324.1"/>
    <property type="molecule type" value="Genomic_DNA"/>
</dbReference>
<evidence type="ECO:0000313" key="4">
    <source>
        <dbReference type="Proteomes" id="UP000015101"/>
    </source>
</evidence>
<accession>T1FZE5</accession>
<dbReference type="InterPro" id="IPR001509">
    <property type="entry name" value="Epimerase_deHydtase"/>
</dbReference>
<dbReference type="RefSeq" id="XP_009025228.1">
    <property type="nucleotide sequence ID" value="XM_009026980.1"/>
</dbReference>
<dbReference type="InterPro" id="IPR050177">
    <property type="entry name" value="Lipid_A_modif_metabolic_enz"/>
</dbReference>
<protein>
    <recommendedName>
        <fullName evidence="1">NAD-dependent epimerase/dehydratase domain-containing protein</fullName>
    </recommendedName>
</protein>
<proteinExistence type="predicted"/>
<dbReference type="Proteomes" id="UP000015101">
    <property type="component" value="Unassembled WGS sequence"/>
</dbReference>
<sequence>GVGFIGRHMIDYLVQNELANKIIAVDKVIPEMAWLCPRHRKSFENVEFMQADLIKIQSVSNVFECYKEVDFDYVINCAGETKPNQSLKVVYEDGIYTLSMNCAKESAKRNIKRYIELSTAQLISYEKSLADACTSDYVDPSTQVILQKYKVEKELPAISGLKHVIIRSAVVYGDGDLHGLMPFLILAGVSKQLKASMQMLWTRDYKYSTVHVEDLVHAIYHLCINDTDKNIYYLADKSNTTQGLISDAISSMFGIECSYLGTITSNIAKLNIEEVVGELTEKHLPPWTSACIKDGIYSTPLFPHVNEELFGNKQCNIDGSLIEQTGFTYKRPYIDKQAIQKLLDYYIDMHLYPPSLLS</sequence>
<dbReference type="KEGG" id="hro:HELRODRAFT_68427"/>
<dbReference type="GeneID" id="20214193"/>
<dbReference type="CTD" id="20214193"/>
<feature type="domain" description="NAD-dependent epimerase/dehydratase" evidence="1">
    <location>
        <begin position="2"/>
        <end position="225"/>
    </location>
</feature>
<dbReference type="AlphaFoldDB" id="T1FZE5"/>
<organism evidence="3 4">
    <name type="scientific">Helobdella robusta</name>
    <name type="common">Californian leech</name>
    <dbReference type="NCBI Taxonomy" id="6412"/>
    <lineage>
        <taxon>Eukaryota</taxon>
        <taxon>Metazoa</taxon>
        <taxon>Spiralia</taxon>
        <taxon>Lophotrochozoa</taxon>
        <taxon>Annelida</taxon>
        <taxon>Clitellata</taxon>
        <taxon>Hirudinea</taxon>
        <taxon>Rhynchobdellida</taxon>
        <taxon>Glossiphoniidae</taxon>
        <taxon>Helobdella</taxon>
    </lineage>
</organism>
<evidence type="ECO:0000313" key="3">
    <source>
        <dbReference type="EnsemblMetazoa" id="HelroP68427"/>
    </source>
</evidence>
<dbReference type="SUPFAM" id="SSF51735">
    <property type="entry name" value="NAD(P)-binding Rossmann-fold domains"/>
    <property type="match status" value="1"/>
</dbReference>
<dbReference type="OrthoDB" id="16464at2759"/>
<evidence type="ECO:0000313" key="2">
    <source>
        <dbReference type="EMBL" id="ESN96324.1"/>
    </source>
</evidence>
<dbReference type="InParanoid" id="T1FZE5"/>
<dbReference type="PANTHER" id="PTHR43245:SF11">
    <property type="entry name" value="LD23561P"/>
    <property type="match status" value="1"/>
</dbReference>
<dbReference type="Pfam" id="PF01370">
    <property type="entry name" value="Epimerase"/>
    <property type="match status" value="1"/>
</dbReference>
<dbReference type="EMBL" id="AMQM01001381">
    <property type="status" value="NOT_ANNOTATED_CDS"/>
    <property type="molecule type" value="Genomic_DNA"/>
</dbReference>
<reference evidence="2 4" key="2">
    <citation type="journal article" date="2013" name="Nature">
        <title>Insights into bilaterian evolution from three spiralian genomes.</title>
        <authorList>
            <person name="Simakov O."/>
            <person name="Marletaz F."/>
            <person name="Cho S.J."/>
            <person name="Edsinger-Gonzales E."/>
            <person name="Havlak P."/>
            <person name="Hellsten U."/>
            <person name="Kuo D.H."/>
            <person name="Larsson T."/>
            <person name="Lv J."/>
            <person name="Arendt D."/>
            <person name="Savage R."/>
            <person name="Osoegawa K."/>
            <person name="de Jong P."/>
            <person name="Grimwood J."/>
            <person name="Chapman J.A."/>
            <person name="Shapiro H."/>
            <person name="Aerts A."/>
            <person name="Otillar R.P."/>
            <person name="Terry A.Y."/>
            <person name="Boore J.L."/>
            <person name="Grigoriev I.V."/>
            <person name="Lindberg D.R."/>
            <person name="Seaver E.C."/>
            <person name="Weisblat D.A."/>
            <person name="Putnam N.H."/>
            <person name="Rokhsar D.S."/>
        </authorList>
    </citation>
    <scope>NUCLEOTIDE SEQUENCE</scope>
</reference>
<evidence type="ECO:0000259" key="1">
    <source>
        <dbReference type="Pfam" id="PF01370"/>
    </source>
</evidence>
<dbReference type="OMA" id="PQTAWLN"/>
<reference evidence="4" key="1">
    <citation type="submission" date="2012-12" db="EMBL/GenBank/DDBJ databases">
        <authorList>
            <person name="Hellsten U."/>
            <person name="Grimwood J."/>
            <person name="Chapman J.A."/>
            <person name="Shapiro H."/>
            <person name="Aerts A."/>
            <person name="Otillar R.P."/>
            <person name="Terry A.Y."/>
            <person name="Boore J.L."/>
            <person name="Simakov O."/>
            <person name="Marletaz F."/>
            <person name="Cho S.-J."/>
            <person name="Edsinger-Gonzales E."/>
            <person name="Havlak P."/>
            <person name="Kuo D.-H."/>
            <person name="Larsson T."/>
            <person name="Lv J."/>
            <person name="Arendt D."/>
            <person name="Savage R."/>
            <person name="Osoegawa K."/>
            <person name="de Jong P."/>
            <person name="Lindberg D.R."/>
            <person name="Seaver E.C."/>
            <person name="Weisblat D.A."/>
            <person name="Putnam N.H."/>
            <person name="Grigoriev I.V."/>
            <person name="Rokhsar D.S."/>
        </authorList>
    </citation>
    <scope>NUCLEOTIDE SEQUENCE</scope>
</reference>
<dbReference type="STRING" id="6412.T1FZE5"/>
<dbReference type="EnsemblMetazoa" id="HelroT68427">
    <property type="protein sequence ID" value="HelroP68427"/>
    <property type="gene ID" value="HelroG68427"/>
</dbReference>
<reference evidence="3" key="3">
    <citation type="submission" date="2015-06" db="UniProtKB">
        <authorList>
            <consortium name="EnsemblMetazoa"/>
        </authorList>
    </citation>
    <scope>IDENTIFICATION</scope>
</reference>
<name>T1FZE5_HELRO</name>
<dbReference type="PANTHER" id="PTHR43245">
    <property type="entry name" value="BIFUNCTIONAL POLYMYXIN RESISTANCE PROTEIN ARNA"/>
    <property type="match status" value="1"/>
</dbReference>
<gene>
    <name evidence="3" type="primary">20214193</name>
    <name evidence="2" type="ORF">HELRODRAFT_68427</name>
</gene>
<dbReference type="Gene3D" id="3.40.50.720">
    <property type="entry name" value="NAD(P)-binding Rossmann-like Domain"/>
    <property type="match status" value="1"/>
</dbReference>
<dbReference type="HOGENOM" id="CLU_045030_1_0_1"/>
<dbReference type="eggNOG" id="KOG1430">
    <property type="taxonomic scope" value="Eukaryota"/>
</dbReference>
<keyword evidence="4" id="KW-1185">Reference proteome</keyword>
<dbReference type="FunCoup" id="T1FZE5">
    <property type="interactions" value="9"/>
</dbReference>
<dbReference type="InterPro" id="IPR036291">
    <property type="entry name" value="NAD(P)-bd_dom_sf"/>
</dbReference>